<accession>A0A240FHV7</accession>
<organism evidence="1 2">
    <name type="scientific">Streptococcus phage D4276</name>
    <dbReference type="NCBI Taxonomy" id="2006928"/>
    <lineage>
        <taxon>Viruses</taxon>
        <taxon>Duplodnaviria</taxon>
        <taxon>Heunggongvirae</taxon>
        <taxon>Uroviricota</taxon>
        <taxon>Caudoviricetes</taxon>
        <taxon>Aliceevansviridae</taxon>
        <taxon>Moineauvirus</taxon>
        <taxon>Moineauvirus D4276</taxon>
    </lineage>
</organism>
<name>A0A240FHV7_9CAUD</name>
<dbReference type="SUPFAM" id="SSF47413">
    <property type="entry name" value="lambda repressor-like DNA-binding domains"/>
    <property type="match status" value="1"/>
</dbReference>
<reference evidence="1 2" key="1">
    <citation type="journal article" date="2017" name="Nat. Microbiol.">
        <title>An anti-CRISPR from a virulent streptococcal phage inhibits Streptococcus pyogenes Cas9.</title>
        <authorList>
            <person name="Hynes A.P."/>
            <person name="Rousseau G.M."/>
            <person name="Lemay M.L."/>
            <person name="Horvath P."/>
            <person name="Romero D.A."/>
            <person name="Fremaux C."/>
            <person name="Moineau S."/>
        </authorList>
    </citation>
    <scope>NUCLEOTIDE SEQUENCE [LARGE SCALE GENOMIC DNA]</scope>
</reference>
<dbReference type="EMBL" id="MF161328">
    <property type="protein sequence ID" value="ASD50993.1"/>
    <property type="molecule type" value="Genomic_DNA"/>
</dbReference>
<proteinExistence type="predicted"/>
<gene>
    <name evidence="1" type="ORF">D4276_033</name>
</gene>
<evidence type="ECO:0000313" key="2">
    <source>
        <dbReference type="Proteomes" id="UP000224125"/>
    </source>
</evidence>
<sequence length="72" mass="8396">MIRIKIKIMIINMDRVKLVLMNKDIPANFLERQTGVSRSAITKVRNGERKIENLTLETIIKIQSWLDSENTI</sequence>
<keyword evidence="2" id="KW-1185">Reference proteome</keyword>
<evidence type="ECO:0000313" key="1">
    <source>
        <dbReference type="EMBL" id="ASD50993.1"/>
    </source>
</evidence>
<protein>
    <submittedName>
        <fullName evidence="1">Uncharacterized protein</fullName>
    </submittedName>
</protein>
<dbReference type="InterPro" id="IPR010982">
    <property type="entry name" value="Lambda_DNA-bd_dom_sf"/>
</dbReference>
<dbReference type="GO" id="GO:0003677">
    <property type="term" value="F:DNA binding"/>
    <property type="evidence" value="ECO:0007669"/>
    <property type="project" value="InterPro"/>
</dbReference>
<dbReference type="Proteomes" id="UP000224125">
    <property type="component" value="Segment"/>
</dbReference>